<evidence type="ECO:0000256" key="3">
    <source>
        <dbReference type="SAM" id="SignalP"/>
    </source>
</evidence>
<keyword evidence="3" id="KW-0732">Signal</keyword>
<keyword evidence="1" id="KW-0677">Repeat</keyword>
<feature type="domain" description="Teneurin-like YD-shell" evidence="5">
    <location>
        <begin position="1156"/>
        <end position="1304"/>
    </location>
</feature>
<proteinExistence type="predicted"/>
<feature type="domain" description="Teneurin-like YD-shell" evidence="5">
    <location>
        <begin position="1732"/>
        <end position="2056"/>
    </location>
</feature>
<dbReference type="Pfam" id="PF25023">
    <property type="entry name" value="TEN_YD-shell"/>
    <property type="match status" value="2"/>
</dbReference>
<feature type="chain" id="PRO_5045222033" evidence="3">
    <location>
        <begin position="23"/>
        <end position="2446"/>
    </location>
</feature>
<dbReference type="InterPro" id="IPR056823">
    <property type="entry name" value="TEN-like_YD-shell"/>
</dbReference>
<evidence type="ECO:0000259" key="4">
    <source>
        <dbReference type="Pfam" id="PF20148"/>
    </source>
</evidence>
<dbReference type="Pfam" id="PF05593">
    <property type="entry name" value="RHS_repeat"/>
    <property type="match status" value="4"/>
</dbReference>
<sequence length="2446" mass="260838">MGITLMAALPGLLTLQAQPVVADSGRPVVTAAADGMPDTPKQMMGSGAGLSSSVSADATRSTADPGTPKAKAAPVGAVPQELRKGVVRTKQTGSLSRLLTAKATSGTTSAPTITSMSPANGVQVMTTEPTLSVTATTSPGGSIGYRFEVCTNPSMSTGCVTAIPLSNSWTVPKDTLGWGRQYWWRVLVSDASTTGGESVMSSTYTFVIGVRQPTITSQLSMRGINGQEFNQASGNYTTTFTDAQVATVGAPLSVVRTYNSMDPRRDGAFGAGWSTRWDMRLVAESVRGREAALVTYPDGRQARFAKKDDGTFQPPPGMYATLAKNADGSWRLMDKSSTSYAFDGTGRLLKLTDSRGRGQELTYGSDGKLAKVTATGGRSLTFSWTGAHVTTVATDAVDGKALSWTYTYNGDALEKVCDPTTSTACTVYQLNNGSLYRSTVLDSDPMGYWRLGESTGSTSKDLGWMGADAHYNIGYTLNKPGALAGTTDAAVQIAASSTPNINLASDAISRIGAWGSVETWFKTTATGTLMSTSYEFPSEIIPLLEVTSAGKLSATYQEDSTPIVSAASVKDGQWHHAVFTVGGTVQTLYLDGQQAGTVTEPVAAINQDDGLDIGGGIAATVDEAAVYDRPLSAVEVARHYAARLAAPHELVKITLPSGRIWAANTYDASTERIKTHTDQHGGTWQLAEPVLDRTAGTSTVQVTDPKNKKLTAVHDIWRGYRLISKTDQRPATTYYDYDTNGFLSEIADANNNTTTWRNDKRGNTISTHTCHTSNSCQLSYTEFYLNKNDQFDSRNDRVTKVRDARSASATDNTYATTLEYNSYGEQTKQISPATVDFPSGRSVSVTYTDGSEAAIGGGSTPAGLIASQTDARQNTWTYRYTAAGDLAEQSSPAGLLVKLSYDALGRLREKSEVSQAHPDGVKTAFTYDGLGRPATQTEPGVKNEVSGVTHTQRTTFAYDPDGNKLSDTIADLTGGDAERATVYTYDTHGKLETTTDPEGGVVRQSWNTTGQLATVTDARGAVVEYGYDGRGLLTSRTLKGWTDSPVNPKPAKDEVLESFTYDPGGRLETQTDAMQRTTSYSYFNDNLLEKKTAVGVLLNNSTTTTDVVLENHTYDAAGNQTQLVTGGNESITTDYVYDAAGRLTSQTFDPEDLARKTTFVYDANGNVLKTTRTGTGSTRAEITEYAYNKVNQLTTTTVENGDQDLVSTTLYDDRGLATASIDPRGNATGANAADFTTTMRYDALSRLIEASGPQVKVDKAGTSNDAHPTAHYGYDTFGAKTHATDAEGRTVTSVFDKADRLTSQSAPSYTPPGGTAVTPTTAYGYDTAGQLITTTDPRRYVTTFEYDKLGRQVRITDPAPAGQTPGQSIIEYYMDGSKRATVDATGARSEATYDGLGRQVTQTQIERKPTAAVYTTKLTYNQAGFLTKTEAPGAKTVTTDYKPNAAGEVRSQTVASGTSTAITTTMDYDLAGRLIKTADGRGNSTTTEYDLAGRKIAAKDLEGSTIRRTTSAGYDPAGNQTSLTSGESHTTRQTFDALNRVTSLIEPTSATDSITTSFGYDATGARTRLTDGRGNATWTTYNSLALAETVTEPATNTHPNAADRTWTTGYDEAGNLNVVIQPGGVRIDRTFDHLGRLTKETGAGGGAATAERTFGYDLADRPTTIGDLTVDYNDRTLPLSIKRGTTQLTGYTYDGLGKPTQRVDAAGTATFTWDANNRPATATEPVTGRKLTYGYDAADNLSSLTATTGTTTVDTQIFTYDYADRLETQTLRKGSSTGTQLAKITYGWDKDDNLTTKTTAGLAGAGTNTYGYDHAGRLTSWTAPGGAVTAYEWDKSGNRTKAGTKTYAYDERNRLTSGDGANYTYTPRGTLATESKAGVTTNYTFDAFDRLIADGDSLYSYDAFDRVSSRINGAAKQNFAYAGLTNDLAAATDSSGAVQAKYGRDAGGTLLGQQEGTNPALATLTDLHGDLVATYSTTALATTTAYDPFGTVTAQTGVKTTLGYQGEYTDPDTGKVNMHARWYQPGTGAFTSRDTATLNPNPSVQANRYTYANASPLTGTDPTGHATVVSGDAVGGTWDSPYTPGIDYQTAVDYYAQHGMVIGGGGSGSGLCIGKPCSIGDIDGGAIACDIWGCYAAIYAPPSEIVMSDKEAKQRGLMPNGRSAPAGYWKEKKDAREAYMFAYAMGMDDESLAKLWDVLRSKGLKGAWGGSSSGGSSAVPAKGGCYTWKGIPGCITKGHRDILVAAMNNNTKNGPVWTERMAAHYGYLKATGQAKEAKAYVEAFKKKFITSYKSTIKAAAQMFNIPAYLLAAILYAEAGGKPESANLAAMTWREGFVGKLTGERDWVTTWGVGSINMRNAAKSLGYKPGDMTDAQYGFLRATIRDPNVSIFVTAAYMAYIRAGWPNSWNDPWLQRRVAFEYNGSGAHANTYADLYMGYLPTVKTLM</sequence>
<dbReference type="PANTHER" id="PTHR32305:SF15">
    <property type="entry name" value="PROTEIN RHSA-RELATED"/>
    <property type="match status" value="1"/>
</dbReference>
<feature type="region of interest" description="Disordered" evidence="2">
    <location>
        <begin position="34"/>
        <end position="75"/>
    </location>
</feature>
<organism evidence="6 7">
    <name type="scientific">Nonomuraea guangzhouensis</name>
    <dbReference type="NCBI Taxonomy" id="1291555"/>
    <lineage>
        <taxon>Bacteria</taxon>
        <taxon>Bacillati</taxon>
        <taxon>Actinomycetota</taxon>
        <taxon>Actinomycetes</taxon>
        <taxon>Streptosporangiales</taxon>
        <taxon>Streptosporangiaceae</taxon>
        <taxon>Nonomuraea</taxon>
    </lineage>
</organism>
<dbReference type="Pfam" id="PF13385">
    <property type="entry name" value="Laminin_G_3"/>
    <property type="match status" value="1"/>
</dbReference>
<dbReference type="InterPro" id="IPR031325">
    <property type="entry name" value="RHS_repeat"/>
</dbReference>
<dbReference type="Proteomes" id="UP001597097">
    <property type="component" value="Unassembled WGS sequence"/>
</dbReference>
<dbReference type="InterPro" id="IPR022385">
    <property type="entry name" value="Rhs_assc_core"/>
</dbReference>
<feature type="signal peptide" evidence="3">
    <location>
        <begin position="1"/>
        <end position="22"/>
    </location>
</feature>
<dbReference type="InterPro" id="IPR045351">
    <property type="entry name" value="DUF6531"/>
</dbReference>
<evidence type="ECO:0000256" key="1">
    <source>
        <dbReference type="ARBA" id="ARBA00022737"/>
    </source>
</evidence>
<dbReference type="NCBIfam" id="TIGR01643">
    <property type="entry name" value="YD_repeat_2x"/>
    <property type="match status" value="5"/>
</dbReference>
<gene>
    <name evidence="6" type="ORF">ACFSJ0_61255</name>
</gene>
<protein>
    <submittedName>
        <fullName evidence="6">RHS repeat-associated core domain-containing protein</fullName>
    </submittedName>
</protein>
<evidence type="ECO:0000259" key="5">
    <source>
        <dbReference type="Pfam" id="PF25023"/>
    </source>
</evidence>
<feature type="domain" description="DUF6531" evidence="4">
    <location>
        <begin position="230"/>
        <end position="304"/>
    </location>
</feature>
<evidence type="ECO:0000256" key="2">
    <source>
        <dbReference type="SAM" id="MobiDB-lite"/>
    </source>
</evidence>
<feature type="region of interest" description="Disordered" evidence="2">
    <location>
        <begin position="1509"/>
        <end position="1532"/>
    </location>
</feature>
<name>A0ABW4GYQ7_9ACTN</name>
<reference evidence="7" key="1">
    <citation type="journal article" date="2019" name="Int. J. Syst. Evol. Microbiol.">
        <title>The Global Catalogue of Microorganisms (GCM) 10K type strain sequencing project: providing services to taxonomists for standard genome sequencing and annotation.</title>
        <authorList>
            <consortium name="The Broad Institute Genomics Platform"/>
            <consortium name="The Broad Institute Genome Sequencing Center for Infectious Disease"/>
            <person name="Wu L."/>
            <person name="Ma J."/>
        </authorList>
    </citation>
    <scope>NUCLEOTIDE SEQUENCE [LARGE SCALE GENOMIC DNA]</scope>
    <source>
        <strain evidence="7">CGMCC 1.15399</strain>
    </source>
</reference>
<dbReference type="InterPro" id="IPR006530">
    <property type="entry name" value="YD"/>
</dbReference>
<evidence type="ECO:0000313" key="6">
    <source>
        <dbReference type="EMBL" id="MFD1547459.1"/>
    </source>
</evidence>
<dbReference type="Pfam" id="PF20148">
    <property type="entry name" value="DUF6531"/>
    <property type="match status" value="1"/>
</dbReference>
<keyword evidence="7" id="KW-1185">Reference proteome</keyword>
<dbReference type="InterPro" id="IPR050708">
    <property type="entry name" value="T6SS_VgrG/RHS"/>
</dbReference>
<dbReference type="NCBIfam" id="TIGR03696">
    <property type="entry name" value="Rhs_assc_core"/>
    <property type="match status" value="1"/>
</dbReference>
<comment type="caution">
    <text evidence="6">The sequence shown here is derived from an EMBL/GenBank/DDBJ whole genome shotgun (WGS) entry which is preliminary data.</text>
</comment>
<dbReference type="PANTHER" id="PTHR32305">
    <property type="match status" value="1"/>
</dbReference>
<accession>A0ABW4GYQ7</accession>
<feature type="compositionally biased region" description="Low complexity" evidence="2">
    <location>
        <begin position="65"/>
        <end position="75"/>
    </location>
</feature>
<dbReference type="RefSeq" id="WP_219539008.1">
    <property type="nucleotide sequence ID" value="NZ_JAHKRM010000053.1"/>
</dbReference>
<evidence type="ECO:0000313" key="7">
    <source>
        <dbReference type="Proteomes" id="UP001597097"/>
    </source>
</evidence>
<dbReference type="EMBL" id="JBHUCM010000076">
    <property type="protein sequence ID" value="MFD1547459.1"/>
    <property type="molecule type" value="Genomic_DNA"/>
</dbReference>
<feature type="compositionally biased region" description="Low complexity" evidence="2">
    <location>
        <begin position="49"/>
        <end position="58"/>
    </location>
</feature>